<dbReference type="EMBL" id="JANAWD010000169">
    <property type="protein sequence ID" value="KAJ3484974.1"/>
    <property type="molecule type" value="Genomic_DNA"/>
</dbReference>
<evidence type="ECO:0000256" key="9">
    <source>
        <dbReference type="SAM" id="Coils"/>
    </source>
</evidence>
<feature type="compositionally biased region" description="Low complexity" evidence="10">
    <location>
        <begin position="935"/>
        <end position="949"/>
    </location>
</feature>
<keyword evidence="5" id="KW-0130">Cell adhesion</keyword>
<feature type="coiled-coil region" evidence="9">
    <location>
        <begin position="178"/>
        <end position="258"/>
    </location>
</feature>
<proteinExistence type="inferred from homology"/>
<evidence type="ECO:0000256" key="1">
    <source>
        <dbReference type="ARBA" id="ARBA00004282"/>
    </source>
</evidence>
<feature type="compositionally biased region" description="Basic residues" evidence="10">
    <location>
        <begin position="549"/>
        <end position="559"/>
    </location>
</feature>
<keyword evidence="8" id="KW-0206">Cytoskeleton</keyword>
<comment type="similarity">
    <text evidence="3">Belongs to the ADIP family.</text>
</comment>
<comment type="subcellular location">
    <subcellularLocation>
        <location evidence="1">Cell junction</location>
    </subcellularLocation>
    <subcellularLocation>
        <location evidence="2">Cytoplasm</location>
        <location evidence="2">Cytoskeleton</location>
        <location evidence="2">Microtubule organizing center</location>
        <location evidence="2">Centrosome</location>
    </subcellularLocation>
</comment>
<dbReference type="InterPro" id="IPR021622">
    <property type="entry name" value="Afadin/alpha-actinin-bd"/>
</dbReference>
<dbReference type="GO" id="GO:0035735">
    <property type="term" value="P:intraciliary transport involved in cilium assembly"/>
    <property type="evidence" value="ECO:0007669"/>
    <property type="project" value="TreeGrafter"/>
</dbReference>
<evidence type="ECO:0000256" key="3">
    <source>
        <dbReference type="ARBA" id="ARBA00009291"/>
    </source>
</evidence>
<dbReference type="Pfam" id="PF11559">
    <property type="entry name" value="ADIP"/>
    <property type="match status" value="1"/>
</dbReference>
<feature type="compositionally biased region" description="Acidic residues" evidence="10">
    <location>
        <begin position="813"/>
        <end position="822"/>
    </location>
</feature>
<evidence type="ECO:0000256" key="4">
    <source>
        <dbReference type="ARBA" id="ARBA00022490"/>
    </source>
</evidence>
<evidence type="ECO:0000313" key="11">
    <source>
        <dbReference type="EMBL" id="KAJ3484974.1"/>
    </source>
</evidence>
<name>A0AAD5YH34_9APHY</name>
<dbReference type="Proteomes" id="UP001212997">
    <property type="component" value="Unassembled WGS sequence"/>
</dbReference>
<protein>
    <submittedName>
        <fullName evidence="11">Uncharacterized protein</fullName>
    </submittedName>
</protein>
<sequence length="1004" mass="109483">MAGTNPRSGLRLIIILRKRDHVIASRVQHSARSRVSAVIFNVNDSYQERERLSSRPTPSLEQVGQTCRALQGLVSNNGQYTQEGWRALGLGYLDVRLRLSTLPSSSDSTTSTSSLQYINSQLVAHGFAKPPGISLDGLSKEDFDRAVKCLLGMLSQRVDDMSRSEEFATKIRTLTYEHERLQSLHKTAKDKAATAEREANTHKSRLASLTQTLQTTENAHKRTTGELQRLRSTLQGLRDTHKAEIRKIEKEKDKMAEKWSKLADAQLRLGSNCPSGIRFSNMQVVEASDVQMRGEGRGLLDLALEEAEHSRDAFASENRVLRGLVLTAANSLQRTLHSAKNLTMSESRDEPAPLTIPTLFPMSPADAASAKITSLLSSVKELAERLASENTISRVPPIQTTLSSENQVRPEDQDEVDRLHDVVRTLRSELEEVKKAAHQSQALVDQMSVNQCLVVDPTLALSRDAERDRLDKRSKDLEEDSRRFNEAAIRLGKEKTAFETERIKFLEEKRSWQVQTMLSEVPQSYGAGPSSVPMALDDIESDILPLKRSSPRKSTHRVKSSSNVLRGPSPKKTRVSRRSSSLILSPLSPKPKASNTLGSPRRNKVIPAFETEVIPSIILEKPADPPEFKTRMDSNDFRALPPMSEAFVLPPPSPGAKLPPPGSFLDVGRSQAPLPRLNLVGAATTTPQDPIPDLSSGSSSSSSSSSTSTLSVQPISQPLAAVPKTPVARKPAFPIAKPFAQHMIHAYSPVKPSPLSRILMMANTPSDDGNRSNEELSVLREENDSLDIPPMPLLSLPVPITSGHGLGPQHEGVDDEGEEDEGPIQRSDKHRRPQEVPARTRTKSGSTVHNATRVKAKSSSSQKLRTEHGRVVPTKKTVPVALVAPTRDRASTTTIKTRSSGSTGTITNVKVRPAPEDVEKENRKRKKVSPDSEATSSSSSSSSSTGSGSKKPTTRQVQPPDGMTKPAAKGTGVSTLKPVLKKGGARRVPIDSAEAAPSGLARRG</sequence>
<dbReference type="AlphaFoldDB" id="A0AAD5YH34"/>
<feature type="region of interest" description="Disordered" evidence="10">
    <location>
        <begin position="784"/>
        <end position="1004"/>
    </location>
</feature>
<evidence type="ECO:0000313" key="12">
    <source>
        <dbReference type="Proteomes" id="UP001212997"/>
    </source>
</evidence>
<feature type="region of interest" description="Disordered" evidence="10">
    <location>
        <begin position="682"/>
        <end position="714"/>
    </location>
</feature>
<organism evidence="11 12">
    <name type="scientific">Meripilus lineatus</name>
    <dbReference type="NCBI Taxonomy" id="2056292"/>
    <lineage>
        <taxon>Eukaryota</taxon>
        <taxon>Fungi</taxon>
        <taxon>Dikarya</taxon>
        <taxon>Basidiomycota</taxon>
        <taxon>Agaricomycotina</taxon>
        <taxon>Agaricomycetes</taxon>
        <taxon>Polyporales</taxon>
        <taxon>Meripilaceae</taxon>
        <taxon>Meripilus</taxon>
    </lineage>
</organism>
<evidence type="ECO:0000256" key="6">
    <source>
        <dbReference type="ARBA" id="ARBA00022949"/>
    </source>
</evidence>
<dbReference type="GO" id="GO:0036064">
    <property type="term" value="C:ciliary basal body"/>
    <property type="evidence" value="ECO:0007669"/>
    <property type="project" value="TreeGrafter"/>
</dbReference>
<gene>
    <name evidence="11" type="ORF">NLI96_g5277</name>
</gene>
<feature type="compositionally biased region" description="Polar residues" evidence="10">
    <location>
        <begin position="891"/>
        <end position="908"/>
    </location>
</feature>
<accession>A0AAD5YH34</accession>
<dbReference type="PANTHER" id="PTHR46507">
    <property type="entry name" value="AFADIN- AND ALPHA-ACTININ-BINDING PROTEIN"/>
    <property type="match status" value="1"/>
</dbReference>
<evidence type="ECO:0000256" key="8">
    <source>
        <dbReference type="ARBA" id="ARBA00023212"/>
    </source>
</evidence>
<evidence type="ECO:0000256" key="10">
    <source>
        <dbReference type="SAM" id="MobiDB-lite"/>
    </source>
</evidence>
<dbReference type="InterPro" id="IPR052300">
    <property type="entry name" value="Adhesion_Centrosome_assoc"/>
</dbReference>
<feature type="region of interest" description="Disordered" evidence="10">
    <location>
        <begin position="545"/>
        <end position="601"/>
    </location>
</feature>
<feature type="coiled-coil region" evidence="9">
    <location>
        <begin position="416"/>
        <end position="443"/>
    </location>
</feature>
<evidence type="ECO:0000256" key="7">
    <source>
        <dbReference type="ARBA" id="ARBA00023054"/>
    </source>
</evidence>
<keyword evidence="4" id="KW-0963">Cytoplasm</keyword>
<dbReference type="PANTHER" id="PTHR46507:SF4">
    <property type="entry name" value="SSX FAMILY MEMBER 2 INTERACTING PROTEIN"/>
    <property type="match status" value="1"/>
</dbReference>
<evidence type="ECO:0000256" key="5">
    <source>
        <dbReference type="ARBA" id="ARBA00022889"/>
    </source>
</evidence>
<keyword evidence="7 9" id="KW-0175">Coiled coil</keyword>
<feature type="compositionally biased region" description="Basic and acidic residues" evidence="10">
    <location>
        <begin position="913"/>
        <end position="922"/>
    </location>
</feature>
<reference evidence="11" key="1">
    <citation type="submission" date="2022-07" db="EMBL/GenBank/DDBJ databases">
        <title>Genome Sequence of Physisporinus lineatus.</title>
        <authorList>
            <person name="Buettner E."/>
        </authorList>
    </citation>
    <scope>NUCLEOTIDE SEQUENCE</scope>
    <source>
        <strain evidence="11">VT162</strain>
    </source>
</reference>
<keyword evidence="12" id="KW-1185">Reference proteome</keyword>
<comment type="caution">
    <text evidence="11">The sequence shown here is derived from an EMBL/GenBank/DDBJ whole genome shotgun (WGS) entry which is preliminary data.</text>
</comment>
<evidence type="ECO:0000256" key="2">
    <source>
        <dbReference type="ARBA" id="ARBA00004300"/>
    </source>
</evidence>
<dbReference type="GO" id="GO:0007155">
    <property type="term" value="P:cell adhesion"/>
    <property type="evidence" value="ECO:0007669"/>
    <property type="project" value="UniProtKB-KW"/>
</dbReference>
<feature type="compositionally biased region" description="Low complexity" evidence="10">
    <location>
        <begin position="578"/>
        <end position="594"/>
    </location>
</feature>
<feature type="compositionally biased region" description="Low complexity" evidence="10">
    <location>
        <begin position="694"/>
        <end position="711"/>
    </location>
</feature>
<keyword evidence="6" id="KW-0965">Cell junction</keyword>